<evidence type="ECO:0000313" key="2">
    <source>
        <dbReference type="Proteomes" id="UP001615550"/>
    </source>
</evidence>
<evidence type="ECO:0000313" key="1">
    <source>
        <dbReference type="EMBL" id="MFJ1269853.1"/>
    </source>
</evidence>
<keyword evidence="2" id="KW-1185">Reference proteome</keyword>
<reference evidence="1 2" key="1">
    <citation type="submission" date="2024-08" db="EMBL/GenBank/DDBJ databases">
        <title>Draft Genome Sequence of Legionella lytica strain DSB2004, Isolated From a Fire Sprinkler System.</title>
        <authorList>
            <person name="Everhart A.D."/>
            <person name="Kidane D.T."/>
            <person name="Farone A.L."/>
            <person name="Farone M.B."/>
        </authorList>
    </citation>
    <scope>NUCLEOTIDE SEQUENCE [LARGE SCALE GENOMIC DNA]</scope>
    <source>
        <strain evidence="1 2">DSB2004</strain>
    </source>
</reference>
<organism evidence="1 2">
    <name type="scientific">Legionella lytica</name>
    <dbReference type="NCBI Taxonomy" id="96232"/>
    <lineage>
        <taxon>Bacteria</taxon>
        <taxon>Pseudomonadati</taxon>
        <taxon>Pseudomonadota</taxon>
        <taxon>Gammaproteobacteria</taxon>
        <taxon>Legionellales</taxon>
        <taxon>Legionellaceae</taxon>
        <taxon>Legionella</taxon>
    </lineage>
</organism>
<evidence type="ECO:0008006" key="3">
    <source>
        <dbReference type="Google" id="ProtNLM"/>
    </source>
</evidence>
<gene>
    <name evidence="1" type="ORF">ACD661_14920</name>
</gene>
<protein>
    <recommendedName>
        <fullName evidence="3">Coiled-coil protein</fullName>
    </recommendedName>
</protein>
<dbReference type="Proteomes" id="UP001615550">
    <property type="component" value="Unassembled WGS sequence"/>
</dbReference>
<dbReference type="EMBL" id="JBGORX010000009">
    <property type="protein sequence ID" value="MFJ1269853.1"/>
    <property type="molecule type" value="Genomic_DNA"/>
</dbReference>
<sequence>MAELLQIFSQKSAAKSIEERLKFEFKIAKQVGDKIASTNMATLKDSDAIGLITIISSLLKYYCMLMPRPSGCRECRLGNSWHTLWSGTSLHTVYLERVEATLAKIDEIRGLIENNVAMDESEEEAPITLILNE</sequence>
<accession>A0ABW8DAW8</accession>
<name>A0ABW8DAW8_9GAMM</name>
<dbReference type="RefSeq" id="WP_400188664.1">
    <property type="nucleotide sequence ID" value="NZ_JBGORX010000009.1"/>
</dbReference>
<comment type="caution">
    <text evidence="1">The sequence shown here is derived from an EMBL/GenBank/DDBJ whole genome shotgun (WGS) entry which is preliminary data.</text>
</comment>
<proteinExistence type="predicted"/>